<dbReference type="NCBIfam" id="TIGR01244">
    <property type="entry name" value="TIGR01244 family sulfur transferase"/>
    <property type="match status" value="1"/>
</dbReference>
<dbReference type="SUPFAM" id="SSF52799">
    <property type="entry name" value="(Phosphotyrosine protein) phosphatases II"/>
    <property type="match status" value="1"/>
</dbReference>
<dbReference type="GO" id="GO:0016740">
    <property type="term" value="F:transferase activity"/>
    <property type="evidence" value="ECO:0007669"/>
    <property type="project" value="UniProtKB-KW"/>
</dbReference>
<evidence type="ECO:0000313" key="2">
    <source>
        <dbReference type="EMBL" id="MEX0408834.1"/>
    </source>
</evidence>
<comment type="caution">
    <text evidence="2">The sequence shown here is derived from an EMBL/GenBank/DDBJ whole genome shotgun (WGS) entry which is preliminary data.</text>
</comment>
<organism evidence="2 3">
    <name type="scientific">Aquibium pacificus</name>
    <dbReference type="NCBI Taxonomy" id="3153579"/>
    <lineage>
        <taxon>Bacteria</taxon>
        <taxon>Pseudomonadati</taxon>
        <taxon>Pseudomonadota</taxon>
        <taxon>Alphaproteobacteria</taxon>
        <taxon>Hyphomicrobiales</taxon>
        <taxon>Phyllobacteriaceae</taxon>
        <taxon>Aquibium</taxon>
    </lineage>
</organism>
<evidence type="ECO:0000259" key="1">
    <source>
        <dbReference type="Pfam" id="PF04273"/>
    </source>
</evidence>
<evidence type="ECO:0000313" key="3">
    <source>
        <dbReference type="Proteomes" id="UP001556692"/>
    </source>
</evidence>
<dbReference type="EMBL" id="JBDPGJ010000006">
    <property type="protein sequence ID" value="MEX0408834.1"/>
    <property type="molecule type" value="Genomic_DNA"/>
</dbReference>
<sequence length="139" mass="14760">MKQVTEKLWIAPQPTAADLAEARAMGIKRVVNNRSDGEEPVQPTAAESAAEAAELGLSYVHIPVVPGKLSAEKVQAFQKALSEAEGPVLAHCKTGTRSLTLWTIGEVLDGRMTVADVNELGSRMGVDLAGAKNWLKANI</sequence>
<keyword evidence="2" id="KW-0808">Transferase</keyword>
<keyword evidence="3" id="KW-1185">Reference proteome</keyword>
<gene>
    <name evidence="2" type="ORF">ABGN05_24635</name>
</gene>
<dbReference type="Pfam" id="PF04273">
    <property type="entry name" value="BLH_phosphatase"/>
    <property type="match status" value="1"/>
</dbReference>
<accession>A0ABV3SSB7</accession>
<dbReference type="CDD" id="cd14503">
    <property type="entry name" value="PTP-bact"/>
    <property type="match status" value="1"/>
</dbReference>
<feature type="domain" description="Beta-lactamase hydrolase-like protein phosphatase-like" evidence="1">
    <location>
        <begin position="2"/>
        <end position="107"/>
    </location>
</feature>
<dbReference type="RefSeq" id="WP_367956686.1">
    <property type="nucleotide sequence ID" value="NZ_JBDPGJ010000006.1"/>
</dbReference>
<name>A0ABV3SSB7_9HYPH</name>
<reference evidence="2 3" key="1">
    <citation type="submission" date="2024-05" db="EMBL/GenBank/DDBJ databases">
        <authorList>
            <person name="Jiang F."/>
        </authorList>
    </citation>
    <scope>NUCLEOTIDE SEQUENCE [LARGE SCALE GENOMIC DNA]</scope>
    <source>
        <strain evidence="2 3">LZ166</strain>
    </source>
</reference>
<proteinExistence type="predicted"/>
<dbReference type="Gene3D" id="3.90.190.10">
    <property type="entry name" value="Protein tyrosine phosphatase superfamily"/>
    <property type="match status" value="1"/>
</dbReference>
<dbReference type="InterPro" id="IPR029021">
    <property type="entry name" value="Prot-tyrosine_phosphatase-like"/>
</dbReference>
<dbReference type="Proteomes" id="UP001556692">
    <property type="component" value="Unassembled WGS sequence"/>
</dbReference>
<dbReference type="InterPro" id="IPR005939">
    <property type="entry name" value="BLH_phosphatase-like"/>
</dbReference>
<protein>
    <submittedName>
        <fullName evidence="2">TIGR01244 family sulfur transferase</fullName>
    </submittedName>
</protein>